<evidence type="ECO:0000313" key="2">
    <source>
        <dbReference type="Proteomes" id="UP001358417"/>
    </source>
</evidence>
<reference evidence="1 2" key="1">
    <citation type="submission" date="2023-08" db="EMBL/GenBank/DDBJ databases">
        <title>Black Yeasts Isolated from many extreme environments.</title>
        <authorList>
            <person name="Coleine C."/>
            <person name="Stajich J.E."/>
            <person name="Selbmann L."/>
        </authorList>
    </citation>
    <scope>NUCLEOTIDE SEQUENCE [LARGE SCALE GENOMIC DNA]</scope>
    <source>
        <strain evidence="1 2">CCFEE 5792</strain>
    </source>
</reference>
<evidence type="ECO:0008006" key="3">
    <source>
        <dbReference type="Google" id="ProtNLM"/>
    </source>
</evidence>
<dbReference type="InterPro" id="IPR027417">
    <property type="entry name" value="P-loop_NTPase"/>
</dbReference>
<sequence length="410" mass="46527">MTLSERANALIAWLGDEESRPPLFLIDDLDALKSMSNLTSILPSTAQTIIYTGRDPYMFVDPPGDIAMFSIDKMDLDETVEIMQRVLKSLPPGSRLPTISEQALKQTATLLDGHPLAAYTNNPDWESRLAFIDFKPRPGRSIREVFEVSLNRLEHGSPVASQLLHIAAFLSGSGLDFIKFLRLDRPWISKLEAGLPQVELFTTKTAARRVFLNQLESTSSFTCNATDGTLMIPQLWLECLRQRVRHPGRIRILRQLCLLAKASIFLQKNGDVVRPYLGNCMEIARSFRISEAEINYSDDDICQLLQDHQVPITLTTVLQQCQMIETNFSQEPGFATDEAFNKYVSQITPLLRQFMDFERLHDWATSSRVTVTLHIEVYDIFIRIIRGNAGLSLRLQQQRKAFMAKHRIGG</sequence>
<evidence type="ECO:0000313" key="1">
    <source>
        <dbReference type="EMBL" id="KAK5042941.1"/>
    </source>
</evidence>
<dbReference type="EMBL" id="JAVRRD010000066">
    <property type="protein sequence ID" value="KAK5042941.1"/>
    <property type="molecule type" value="Genomic_DNA"/>
</dbReference>
<accession>A0AAV9MU73</accession>
<organism evidence="1 2">
    <name type="scientific">Exophiala bonariae</name>
    <dbReference type="NCBI Taxonomy" id="1690606"/>
    <lineage>
        <taxon>Eukaryota</taxon>
        <taxon>Fungi</taxon>
        <taxon>Dikarya</taxon>
        <taxon>Ascomycota</taxon>
        <taxon>Pezizomycotina</taxon>
        <taxon>Eurotiomycetes</taxon>
        <taxon>Chaetothyriomycetidae</taxon>
        <taxon>Chaetothyriales</taxon>
        <taxon>Herpotrichiellaceae</taxon>
        <taxon>Exophiala</taxon>
    </lineage>
</organism>
<protein>
    <recommendedName>
        <fullName evidence="3">NB-ARC domain-containing protein</fullName>
    </recommendedName>
</protein>
<dbReference type="AlphaFoldDB" id="A0AAV9MU73"/>
<comment type="caution">
    <text evidence="1">The sequence shown here is derived from an EMBL/GenBank/DDBJ whole genome shotgun (WGS) entry which is preliminary data.</text>
</comment>
<dbReference type="RefSeq" id="XP_064699831.1">
    <property type="nucleotide sequence ID" value="XM_064855523.1"/>
</dbReference>
<name>A0AAV9MU73_9EURO</name>
<keyword evidence="2" id="KW-1185">Reference proteome</keyword>
<proteinExistence type="predicted"/>
<dbReference type="GeneID" id="89980145"/>
<gene>
    <name evidence="1" type="ORF">LTR84_011997</name>
</gene>
<dbReference type="SUPFAM" id="SSF52540">
    <property type="entry name" value="P-loop containing nucleoside triphosphate hydrolases"/>
    <property type="match status" value="1"/>
</dbReference>
<dbReference type="Proteomes" id="UP001358417">
    <property type="component" value="Unassembled WGS sequence"/>
</dbReference>